<keyword evidence="3" id="KW-1185">Reference proteome</keyword>
<organism evidence="2 3">
    <name type="scientific">Apodospora peruviana</name>
    <dbReference type="NCBI Taxonomy" id="516989"/>
    <lineage>
        <taxon>Eukaryota</taxon>
        <taxon>Fungi</taxon>
        <taxon>Dikarya</taxon>
        <taxon>Ascomycota</taxon>
        <taxon>Pezizomycotina</taxon>
        <taxon>Sordariomycetes</taxon>
        <taxon>Sordariomycetidae</taxon>
        <taxon>Sordariales</taxon>
        <taxon>Lasiosphaeriaceae</taxon>
        <taxon>Apodospora</taxon>
    </lineage>
</organism>
<sequence>MAVQLPSEVASHAGAILFYSFFCLASSFLLMWLVWVHKERTSYVAILASLTALSTLASTTQQINTIVNWKDVKTAQHANIVANVGNPELNITGASIGLDLPLFYIQYYTYSAESMMVLFWAVELAYSVFQLRRTKYHNLPLGLIAKATGILLPVIQMTVLRTSAAQSSTVGFMILADIIIIGSFFLGCILMLAILVKYIRSRSALLSWNVPYGQSSTAGTHEPPTPHSLSGPTRLRRKNIYDNWLVVRFTIAFVALGLFQLVVFFFQLRAANSNNKANIPEKPDLSASKAKTDFVLFVPGVSGSLLIFIVFGTTRTFREYMLNAFVPRP</sequence>
<feature type="transmembrane region" description="Helical" evidence="1">
    <location>
        <begin position="16"/>
        <end position="36"/>
    </location>
</feature>
<dbReference type="AlphaFoldDB" id="A0AAE0LYI6"/>
<feature type="transmembrane region" description="Helical" evidence="1">
    <location>
        <begin position="43"/>
        <end position="63"/>
    </location>
</feature>
<keyword evidence="1" id="KW-0472">Membrane</keyword>
<reference evidence="2" key="2">
    <citation type="submission" date="2023-06" db="EMBL/GenBank/DDBJ databases">
        <authorList>
            <consortium name="Lawrence Berkeley National Laboratory"/>
            <person name="Haridas S."/>
            <person name="Hensen N."/>
            <person name="Bonometti L."/>
            <person name="Westerberg I."/>
            <person name="Brannstrom I.O."/>
            <person name="Guillou S."/>
            <person name="Cros-Aarteil S."/>
            <person name="Calhoun S."/>
            <person name="Kuo A."/>
            <person name="Mondo S."/>
            <person name="Pangilinan J."/>
            <person name="Riley R."/>
            <person name="Labutti K."/>
            <person name="Andreopoulos B."/>
            <person name="Lipzen A."/>
            <person name="Chen C."/>
            <person name="Yanf M."/>
            <person name="Daum C."/>
            <person name="Ng V."/>
            <person name="Clum A."/>
            <person name="Steindorff A."/>
            <person name="Ohm R."/>
            <person name="Martin F."/>
            <person name="Silar P."/>
            <person name="Natvig D."/>
            <person name="Lalanne C."/>
            <person name="Gautier V."/>
            <person name="Ament-Velasquez S.L."/>
            <person name="Kruys A."/>
            <person name="Hutchinson M.I."/>
            <person name="Powell A.J."/>
            <person name="Barry K."/>
            <person name="Miller A.N."/>
            <person name="Grigoriev I.V."/>
            <person name="Debuchy R."/>
            <person name="Gladieux P."/>
            <person name="Thoren M.H."/>
            <person name="Johannesson H."/>
        </authorList>
    </citation>
    <scope>NUCLEOTIDE SEQUENCE</scope>
    <source>
        <strain evidence="2">CBS 118394</strain>
    </source>
</reference>
<name>A0AAE0LYI6_9PEZI</name>
<evidence type="ECO:0000256" key="1">
    <source>
        <dbReference type="SAM" id="Phobius"/>
    </source>
</evidence>
<comment type="caution">
    <text evidence="2">The sequence shown here is derived from an EMBL/GenBank/DDBJ whole genome shotgun (WGS) entry which is preliminary data.</text>
</comment>
<evidence type="ECO:0000313" key="3">
    <source>
        <dbReference type="Proteomes" id="UP001283341"/>
    </source>
</evidence>
<dbReference type="Proteomes" id="UP001283341">
    <property type="component" value="Unassembled WGS sequence"/>
</dbReference>
<feature type="transmembrane region" description="Helical" evidence="1">
    <location>
        <begin position="172"/>
        <end position="196"/>
    </location>
</feature>
<gene>
    <name evidence="2" type="ORF">B0H66DRAFT_449014</name>
</gene>
<feature type="transmembrane region" description="Helical" evidence="1">
    <location>
        <begin position="245"/>
        <end position="266"/>
    </location>
</feature>
<feature type="transmembrane region" description="Helical" evidence="1">
    <location>
        <begin position="141"/>
        <end position="160"/>
    </location>
</feature>
<evidence type="ECO:0000313" key="2">
    <source>
        <dbReference type="EMBL" id="KAK3312393.1"/>
    </source>
</evidence>
<keyword evidence="1" id="KW-0812">Transmembrane</keyword>
<reference evidence="2" key="1">
    <citation type="journal article" date="2023" name="Mol. Phylogenet. Evol.">
        <title>Genome-scale phylogeny and comparative genomics of the fungal order Sordariales.</title>
        <authorList>
            <person name="Hensen N."/>
            <person name="Bonometti L."/>
            <person name="Westerberg I."/>
            <person name="Brannstrom I.O."/>
            <person name="Guillou S."/>
            <person name="Cros-Aarteil S."/>
            <person name="Calhoun S."/>
            <person name="Haridas S."/>
            <person name="Kuo A."/>
            <person name="Mondo S."/>
            <person name="Pangilinan J."/>
            <person name="Riley R."/>
            <person name="LaButti K."/>
            <person name="Andreopoulos B."/>
            <person name="Lipzen A."/>
            <person name="Chen C."/>
            <person name="Yan M."/>
            <person name="Daum C."/>
            <person name="Ng V."/>
            <person name="Clum A."/>
            <person name="Steindorff A."/>
            <person name="Ohm R.A."/>
            <person name="Martin F."/>
            <person name="Silar P."/>
            <person name="Natvig D.O."/>
            <person name="Lalanne C."/>
            <person name="Gautier V."/>
            <person name="Ament-Velasquez S.L."/>
            <person name="Kruys A."/>
            <person name="Hutchinson M.I."/>
            <person name="Powell A.J."/>
            <person name="Barry K."/>
            <person name="Miller A.N."/>
            <person name="Grigoriev I.V."/>
            <person name="Debuchy R."/>
            <person name="Gladieux P."/>
            <person name="Hiltunen Thoren M."/>
            <person name="Johannesson H."/>
        </authorList>
    </citation>
    <scope>NUCLEOTIDE SEQUENCE</scope>
    <source>
        <strain evidence="2">CBS 118394</strain>
    </source>
</reference>
<feature type="non-terminal residue" evidence="2">
    <location>
        <position position="1"/>
    </location>
</feature>
<dbReference type="EMBL" id="JAUEDM010000009">
    <property type="protein sequence ID" value="KAK3312393.1"/>
    <property type="molecule type" value="Genomic_DNA"/>
</dbReference>
<feature type="transmembrane region" description="Helical" evidence="1">
    <location>
        <begin position="294"/>
        <end position="312"/>
    </location>
</feature>
<feature type="transmembrane region" description="Helical" evidence="1">
    <location>
        <begin position="107"/>
        <end position="129"/>
    </location>
</feature>
<protein>
    <submittedName>
        <fullName evidence="2">Uncharacterized protein</fullName>
    </submittedName>
</protein>
<keyword evidence="1" id="KW-1133">Transmembrane helix</keyword>
<proteinExistence type="predicted"/>
<accession>A0AAE0LYI6</accession>